<evidence type="ECO:0000256" key="2">
    <source>
        <dbReference type="ARBA" id="ARBA00023002"/>
    </source>
</evidence>
<dbReference type="PANTHER" id="PTHR43180">
    <property type="entry name" value="3-OXOACYL-(ACYL-CARRIER-PROTEIN) REDUCTASE (AFU_ORTHOLOGUE AFUA_6G11210)"/>
    <property type="match status" value="1"/>
</dbReference>
<keyword evidence="5" id="KW-1185">Reference proteome</keyword>
<dbReference type="PRINTS" id="PR00081">
    <property type="entry name" value="GDHRDH"/>
</dbReference>
<name>A0A2P5EBK1_TREOI</name>
<feature type="region of interest" description="Disordered" evidence="3">
    <location>
        <begin position="130"/>
        <end position="173"/>
    </location>
</feature>
<dbReference type="Pfam" id="PF13561">
    <property type="entry name" value="adh_short_C2"/>
    <property type="match status" value="1"/>
</dbReference>
<reference evidence="5" key="1">
    <citation type="submission" date="2016-06" db="EMBL/GenBank/DDBJ databases">
        <title>Parallel loss of symbiosis genes in relatives of nitrogen-fixing non-legume Parasponia.</title>
        <authorList>
            <person name="Van Velzen R."/>
            <person name="Holmer R."/>
            <person name="Bu F."/>
            <person name="Rutten L."/>
            <person name="Van Zeijl A."/>
            <person name="Liu W."/>
            <person name="Santuari L."/>
            <person name="Cao Q."/>
            <person name="Sharma T."/>
            <person name="Shen D."/>
            <person name="Roswanjaya Y."/>
            <person name="Wardhani T."/>
            <person name="Kalhor M.S."/>
            <person name="Jansen J."/>
            <person name="Van den Hoogen J."/>
            <person name="Gungor B."/>
            <person name="Hartog M."/>
            <person name="Hontelez J."/>
            <person name="Verver J."/>
            <person name="Yang W.-C."/>
            <person name="Schijlen E."/>
            <person name="Repin R."/>
            <person name="Schilthuizen M."/>
            <person name="Schranz E."/>
            <person name="Heidstra R."/>
            <person name="Miyata K."/>
            <person name="Fedorova E."/>
            <person name="Kohlen W."/>
            <person name="Bisseling T."/>
            <person name="Smit S."/>
            <person name="Geurts R."/>
        </authorList>
    </citation>
    <scope>NUCLEOTIDE SEQUENCE [LARGE SCALE GENOMIC DNA]</scope>
    <source>
        <strain evidence="5">cv. RG33-2</strain>
    </source>
</reference>
<evidence type="ECO:0000313" key="5">
    <source>
        <dbReference type="Proteomes" id="UP000237000"/>
    </source>
</evidence>
<dbReference type="STRING" id="63057.A0A2P5EBK1"/>
<organism evidence="4 5">
    <name type="scientific">Trema orientale</name>
    <name type="common">Charcoal tree</name>
    <name type="synonym">Celtis orientalis</name>
    <dbReference type="NCBI Taxonomy" id="63057"/>
    <lineage>
        <taxon>Eukaryota</taxon>
        <taxon>Viridiplantae</taxon>
        <taxon>Streptophyta</taxon>
        <taxon>Embryophyta</taxon>
        <taxon>Tracheophyta</taxon>
        <taxon>Spermatophyta</taxon>
        <taxon>Magnoliopsida</taxon>
        <taxon>eudicotyledons</taxon>
        <taxon>Gunneridae</taxon>
        <taxon>Pentapetalae</taxon>
        <taxon>rosids</taxon>
        <taxon>fabids</taxon>
        <taxon>Rosales</taxon>
        <taxon>Cannabaceae</taxon>
        <taxon>Trema</taxon>
    </lineage>
</organism>
<evidence type="ECO:0000256" key="1">
    <source>
        <dbReference type="ARBA" id="ARBA00006484"/>
    </source>
</evidence>
<dbReference type="EMBL" id="JXTC01000187">
    <property type="protein sequence ID" value="PON82922.1"/>
    <property type="molecule type" value="Genomic_DNA"/>
</dbReference>
<dbReference type="AlphaFoldDB" id="A0A2P5EBK1"/>
<sequence>MTILEKNPIKDKSYLIARLDSSQSKLVPLIDSLVEILSTLTRHGEEPVKEEVEEKLVEEETLLLEKRRSGLQREVMFWPTQIRQNMTCVGQNMNGTDPFEDPLQELSNNYPSHPLSNGNHFITLGSVKKASSFDNRRSKRTRQKNRRSLCPPWSQTSHSRCPRRARHSVRQSIAGNGQNDVTYVHCDVTDEFQVKAAFEKAVKAYGKLDIMFHNAGIVADIRARIIDNDKADFERVLRVNVTGVFPGIKHAAQAMIPAGGGNIISTASVSSCVGRVASHAVLGLTRNTAVELGQFGIRVNCVSPCGGGDAVSDGLSWA</sequence>
<protein>
    <submittedName>
        <fullName evidence="4">Short-chain dehydrogenase/reductase</fullName>
    </submittedName>
</protein>
<feature type="compositionally biased region" description="Basic residues" evidence="3">
    <location>
        <begin position="160"/>
        <end position="169"/>
    </location>
</feature>
<dbReference type="SUPFAM" id="SSF51735">
    <property type="entry name" value="NAD(P)-binding Rossmann-fold domains"/>
    <property type="match status" value="1"/>
</dbReference>
<keyword evidence="2" id="KW-0560">Oxidoreductase</keyword>
<dbReference type="PANTHER" id="PTHR43180:SF50">
    <property type="entry name" value="SHORT CHAIN DEHYDROGENASE"/>
    <property type="match status" value="1"/>
</dbReference>
<accession>A0A2P5EBK1</accession>
<comment type="caution">
    <text evidence="4">The sequence shown here is derived from an EMBL/GenBank/DDBJ whole genome shotgun (WGS) entry which is preliminary data.</text>
</comment>
<dbReference type="InParanoid" id="A0A2P5EBK1"/>
<proteinExistence type="inferred from homology"/>
<dbReference type="InterPro" id="IPR002347">
    <property type="entry name" value="SDR_fam"/>
</dbReference>
<dbReference type="InterPro" id="IPR036291">
    <property type="entry name" value="NAD(P)-bd_dom_sf"/>
</dbReference>
<evidence type="ECO:0000256" key="3">
    <source>
        <dbReference type="SAM" id="MobiDB-lite"/>
    </source>
</evidence>
<evidence type="ECO:0000313" key="4">
    <source>
        <dbReference type="EMBL" id="PON82922.1"/>
    </source>
</evidence>
<comment type="similarity">
    <text evidence="1">Belongs to the short-chain dehydrogenases/reductases (SDR) family.</text>
</comment>
<gene>
    <name evidence="4" type="ORF">TorRG33x02_213330</name>
</gene>
<dbReference type="GO" id="GO:0016491">
    <property type="term" value="F:oxidoreductase activity"/>
    <property type="evidence" value="ECO:0007669"/>
    <property type="project" value="UniProtKB-KW"/>
</dbReference>
<dbReference type="Proteomes" id="UP000237000">
    <property type="component" value="Unassembled WGS sequence"/>
</dbReference>
<dbReference type="Gene3D" id="3.40.50.720">
    <property type="entry name" value="NAD(P)-binding Rossmann-like Domain"/>
    <property type="match status" value="1"/>
</dbReference>
<dbReference type="OrthoDB" id="294295at2759"/>
<feature type="compositionally biased region" description="Basic residues" evidence="3">
    <location>
        <begin position="137"/>
        <end position="147"/>
    </location>
</feature>